<comment type="pathway">
    <text evidence="1">Protein modification; protein ubiquitination.</text>
</comment>
<proteinExistence type="inferred from homology"/>
<dbReference type="AlphaFoldDB" id="A8XH50"/>
<dbReference type="GO" id="GO:0080008">
    <property type="term" value="C:Cul4-RING E3 ubiquitin ligase complex"/>
    <property type="evidence" value="ECO:0000318"/>
    <property type="project" value="GO_Central"/>
</dbReference>
<dbReference type="Gene3D" id="1.20.1310.10">
    <property type="entry name" value="Cullin Repeats"/>
    <property type="match status" value="4"/>
</dbReference>
<dbReference type="SMART" id="SM00884">
    <property type="entry name" value="Cullin_Nedd8"/>
    <property type="match status" value="1"/>
</dbReference>
<dbReference type="InterPro" id="IPR016158">
    <property type="entry name" value="Cullin_homology"/>
</dbReference>
<evidence type="ECO:0000256" key="2">
    <source>
        <dbReference type="ARBA" id="ARBA00006019"/>
    </source>
</evidence>
<dbReference type="Pfam" id="PF26557">
    <property type="entry name" value="Cullin_AB"/>
    <property type="match status" value="1"/>
</dbReference>
<dbReference type="FunCoup" id="A8XH50">
    <property type="interactions" value="179"/>
</dbReference>
<dbReference type="InterPro" id="IPR036390">
    <property type="entry name" value="WH_DNA-bd_sf"/>
</dbReference>
<evidence type="ECO:0000313" key="10">
    <source>
        <dbReference type="EMBL" id="CAP31974.2"/>
    </source>
</evidence>
<dbReference type="HOGENOM" id="CLU_004747_7_2_1"/>
<evidence type="ECO:0000256" key="3">
    <source>
        <dbReference type="ARBA" id="ARBA00022499"/>
    </source>
</evidence>
<dbReference type="SMART" id="SM00182">
    <property type="entry name" value="CULLIN"/>
    <property type="match status" value="1"/>
</dbReference>
<gene>
    <name evidence="12" type="primary">cul-4</name>
    <name evidence="10" type="synonym">Cbr-cul-4</name>
    <name evidence="12" type="ORF">CBG13132</name>
    <name evidence="10" type="ORF">CBG_13132</name>
</gene>
<dbReference type="InterPro" id="IPR036317">
    <property type="entry name" value="Cullin_homology_sf"/>
</dbReference>
<dbReference type="eggNOG" id="KOG2167">
    <property type="taxonomic scope" value="Eukaryota"/>
</dbReference>
<dbReference type="Pfam" id="PF00888">
    <property type="entry name" value="Cullin"/>
    <property type="match status" value="1"/>
</dbReference>
<sequence>MTSGANQSNSADKSRSKQLRKSSKRPASSGGGTEAKQMRNAHDDQDECMEDVSTSSDTREHNGLLENFKNQPDHSQRAGASNDRGVKKKLVIKNFKGSSTRNGGTENGQSENVGESVEKDWTVLADNVFAILEDRKTSSTMETLFSKVRAVCDRNQAKDLYDRLVTIVDNYAKHLRESLSSVEQVPLLTDNCEQYLAKFGSIWESYPVKTVSLCLKGIYFFCFSEFDKEHFLISRPNRIDRNEVEILPLWETFMKIFKTTFFPEISKDFKATKLFSALYMAMQKMMDRHTVDSPLRTLIEMLQTVHVGEEFSGFLLTQLREFYDRERTEKVPIMTCNEYMTYAEDQISRYSSMVKKNFDEPTALRDVQSTMMTCLIQQAIPEILLHGFDALLSSTNTVDISRMFNLCRQCPGGEDEVRVQFSKYMKSRGEQIITTCPDNDLVSELLAFKKKIDFISKLGVIYSVEMYFFSVNGSFKSASDSTKMRQCVSDAFETFVNKNVDRAAELISKHFHTLLHSGNKHVTDDRSLDQMVDDAIVLFRYLRGKDVFEAYYKRGLSKRLFLERSASVDAEKMVLCKLKTECGAGFTYKLEGMFKDMDASETLAILFVKYLAHMNKPKVNFNARVITPEYWPTYEAYEINIPKEMRDTLTDFQDFYRLQHGNRNVKWHHGLAAAVVSAEFREGCTKELVATMYQSVILLLFNKCETWTVAEIVECTKIPEVEVVKNLVALIGGRDRPKILKMADVESSAKKDLLDSVKTGKFVVNSGFVDKRCRIRITQVNIKTPVEEKNDVEQEVNQDRQCNIDAAVVRIMKARKELPHATLINEVLQQLKFPVKAADIKKRIEGLIERDYISRDPDDATIYRYVA</sequence>
<evidence type="ECO:0000256" key="1">
    <source>
        <dbReference type="ARBA" id="ARBA00004906"/>
    </source>
</evidence>
<dbReference type="GO" id="GO:0016567">
    <property type="term" value="P:protein ubiquitination"/>
    <property type="evidence" value="ECO:0000318"/>
    <property type="project" value="GO_Central"/>
</dbReference>
<dbReference type="SUPFAM" id="SSF46785">
    <property type="entry name" value="Winged helix' DNA-binding domain"/>
    <property type="match status" value="1"/>
</dbReference>
<dbReference type="Gene3D" id="1.10.10.10">
    <property type="entry name" value="Winged helix-like DNA-binding domain superfamily/Winged helix DNA-binding domain"/>
    <property type="match status" value="1"/>
</dbReference>
<dbReference type="InterPro" id="IPR019559">
    <property type="entry name" value="Cullin_neddylation_domain"/>
</dbReference>
<feature type="region of interest" description="Disordered" evidence="8">
    <location>
        <begin position="1"/>
        <end position="114"/>
    </location>
</feature>
<keyword evidence="4" id="KW-0833">Ubl conjugation pathway</keyword>
<feature type="compositionally biased region" description="Polar residues" evidence="8">
    <location>
        <begin position="96"/>
        <end position="113"/>
    </location>
</feature>
<dbReference type="FunFam" id="1.20.1310.10:FF:000002">
    <property type="entry name" value="cullin-3 isoform X1"/>
    <property type="match status" value="1"/>
</dbReference>
<dbReference type="FunFam" id="1.10.10.10:FF:000274">
    <property type="entry name" value="Cullin 4B"/>
    <property type="match status" value="1"/>
</dbReference>
<dbReference type="SUPFAM" id="SSF74788">
    <property type="entry name" value="Cullin repeat-like"/>
    <property type="match status" value="1"/>
</dbReference>
<dbReference type="InterPro" id="IPR001373">
    <property type="entry name" value="Cullin_N"/>
</dbReference>
<dbReference type="EMBL" id="HE601401">
    <property type="protein sequence ID" value="CAP31974.2"/>
    <property type="molecule type" value="Genomic_DNA"/>
</dbReference>
<evidence type="ECO:0000313" key="11">
    <source>
        <dbReference type="Proteomes" id="UP000008549"/>
    </source>
</evidence>
<dbReference type="FunFam" id="1.20.1310.10:FF:000004">
    <property type="entry name" value="Cullin 4B"/>
    <property type="match status" value="1"/>
</dbReference>
<evidence type="ECO:0000256" key="7">
    <source>
        <dbReference type="RuleBase" id="RU003829"/>
    </source>
</evidence>
<dbReference type="InterPro" id="IPR036388">
    <property type="entry name" value="WH-like_DNA-bd_sf"/>
</dbReference>
<dbReference type="Gene3D" id="3.30.230.130">
    <property type="entry name" value="Cullin, Chain C, Domain 2"/>
    <property type="match status" value="1"/>
</dbReference>
<dbReference type="GO" id="GO:0031625">
    <property type="term" value="F:ubiquitin protein ligase binding"/>
    <property type="evidence" value="ECO:0000318"/>
    <property type="project" value="GO_Central"/>
</dbReference>
<dbReference type="InterPro" id="IPR016159">
    <property type="entry name" value="Cullin_repeat-like_dom_sf"/>
</dbReference>
<dbReference type="PANTHER" id="PTHR11932">
    <property type="entry name" value="CULLIN"/>
    <property type="match status" value="1"/>
</dbReference>
<reference evidence="10 11" key="2">
    <citation type="journal article" date="2011" name="PLoS Genet.">
        <title>Caenorhabditis briggsae recombinant inbred line genotypes reveal inter-strain incompatibility and the evolution of recombination.</title>
        <authorList>
            <person name="Ross J.A."/>
            <person name="Koboldt D.C."/>
            <person name="Staisch J.E."/>
            <person name="Chamberlin H.M."/>
            <person name="Gupta B.P."/>
            <person name="Miller R.D."/>
            <person name="Baird S.E."/>
            <person name="Haag E.S."/>
        </authorList>
    </citation>
    <scope>NUCLEOTIDE SEQUENCE [LARGE SCALE GENOMIC DNA]</scope>
    <source>
        <strain evidence="10 11">AF16</strain>
    </source>
</reference>
<name>A8XH50_CAEBR</name>
<keyword evidence="3" id="KW-1017">Isopeptide bond</keyword>
<dbReference type="InParanoid" id="A8XH50"/>
<evidence type="ECO:0000256" key="5">
    <source>
        <dbReference type="ARBA" id="ARBA00022843"/>
    </source>
</evidence>
<dbReference type="OMA" id="RCRIRIT"/>
<dbReference type="WormBase" id="CBG13132">
    <property type="protein sequence ID" value="CBP43608"/>
    <property type="gene ID" value="WBGene00033944"/>
    <property type="gene designation" value="Cbr-cul-4"/>
</dbReference>
<evidence type="ECO:0000259" key="9">
    <source>
        <dbReference type="PROSITE" id="PS50069"/>
    </source>
</evidence>
<dbReference type="InterPro" id="IPR016157">
    <property type="entry name" value="Cullin_CS"/>
</dbReference>
<organism evidence="10 11">
    <name type="scientific">Caenorhabditis briggsae</name>
    <dbReference type="NCBI Taxonomy" id="6238"/>
    <lineage>
        <taxon>Eukaryota</taxon>
        <taxon>Metazoa</taxon>
        <taxon>Ecdysozoa</taxon>
        <taxon>Nematoda</taxon>
        <taxon>Chromadorea</taxon>
        <taxon>Rhabditida</taxon>
        <taxon>Rhabditina</taxon>
        <taxon>Rhabditomorpha</taxon>
        <taxon>Rhabditoidea</taxon>
        <taxon>Rhabditidae</taxon>
        <taxon>Peloderinae</taxon>
        <taxon>Caenorhabditis</taxon>
    </lineage>
</organism>
<dbReference type="InterPro" id="IPR059120">
    <property type="entry name" value="Cullin-like_AB"/>
</dbReference>
<evidence type="ECO:0000256" key="4">
    <source>
        <dbReference type="ARBA" id="ARBA00022786"/>
    </source>
</evidence>
<dbReference type="FunFam" id="1.20.1310.10:FF:000116">
    <property type="match status" value="1"/>
</dbReference>
<dbReference type="FunFam" id="3.30.230.130:FF:000037">
    <property type="entry name" value="Protein CBR-CUL-4"/>
    <property type="match status" value="1"/>
</dbReference>
<keyword evidence="5" id="KW-0832">Ubl conjugation</keyword>
<feature type="domain" description="Cullin family profile" evidence="9">
    <location>
        <begin position="502"/>
        <end position="731"/>
    </location>
</feature>
<evidence type="ECO:0000256" key="8">
    <source>
        <dbReference type="SAM" id="MobiDB-lite"/>
    </source>
</evidence>
<dbReference type="Pfam" id="PF10557">
    <property type="entry name" value="Cullin_Nedd8"/>
    <property type="match status" value="1"/>
</dbReference>
<dbReference type="SUPFAM" id="SSF75632">
    <property type="entry name" value="Cullin homology domain"/>
    <property type="match status" value="1"/>
</dbReference>
<dbReference type="STRING" id="6238.A8XH50"/>
<dbReference type="Proteomes" id="UP000008549">
    <property type="component" value="Unassembled WGS sequence"/>
</dbReference>
<protein>
    <submittedName>
        <fullName evidence="10">Protein CBR-CUL-4</fullName>
    </submittedName>
</protein>
<feature type="compositionally biased region" description="Polar residues" evidence="8">
    <location>
        <begin position="1"/>
        <end position="11"/>
    </location>
</feature>
<dbReference type="GO" id="GO:0006511">
    <property type="term" value="P:ubiquitin-dependent protein catabolic process"/>
    <property type="evidence" value="ECO:0007669"/>
    <property type="project" value="InterPro"/>
</dbReference>
<reference evidence="10 11" key="1">
    <citation type="journal article" date="2003" name="PLoS Biol.">
        <title>The genome sequence of Caenorhabditis briggsae: a platform for comparative genomics.</title>
        <authorList>
            <person name="Stein L.D."/>
            <person name="Bao Z."/>
            <person name="Blasiar D."/>
            <person name="Blumenthal T."/>
            <person name="Brent M.R."/>
            <person name="Chen N."/>
            <person name="Chinwalla A."/>
            <person name="Clarke L."/>
            <person name="Clee C."/>
            <person name="Coghlan A."/>
            <person name="Coulson A."/>
            <person name="D'Eustachio P."/>
            <person name="Fitch D.H."/>
            <person name="Fulton L.A."/>
            <person name="Fulton R.E."/>
            <person name="Griffiths-Jones S."/>
            <person name="Harris T.W."/>
            <person name="Hillier L.W."/>
            <person name="Kamath R."/>
            <person name="Kuwabara P.E."/>
            <person name="Mardis E.R."/>
            <person name="Marra M.A."/>
            <person name="Miner T.L."/>
            <person name="Minx P."/>
            <person name="Mullikin J.C."/>
            <person name="Plumb R.W."/>
            <person name="Rogers J."/>
            <person name="Schein J.E."/>
            <person name="Sohrmann M."/>
            <person name="Spieth J."/>
            <person name="Stajich J.E."/>
            <person name="Wei C."/>
            <person name="Willey D."/>
            <person name="Wilson R.K."/>
            <person name="Durbin R."/>
            <person name="Waterston R.H."/>
        </authorList>
    </citation>
    <scope>NUCLEOTIDE SEQUENCE [LARGE SCALE GENOMIC DNA]</scope>
    <source>
        <strain evidence="10 11">AF16</strain>
    </source>
</reference>
<dbReference type="PROSITE" id="PS01256">
    <property type="entry name" value="CULLIN_1"/>
    <property type="match status" value="1"/>
</dbReference>
<comment type="similarity">
    <text evidence="2 6 7">Belongs to the cullin family.</text>
</comment>
<dbReference type="PROSITE" id="PS50069">
    <property type="entry name" value="CULLIN_2"/>
    <property type="match status" value="1"/>
</dbReference>
<dbReference type="InterPro" id="IPR045093">
    <property type="entry name" value="Cullin"/>
</dbReference>
<dbReference type="GO" id="GO:0006974">
    <property type="term" value="P:DNA damage response"/>
    <property type="evidence" value="ECO:0000318"/>
    <property type="project" value="GO_Central"/>
</dbReference>
<evidence type="ECO:0000313" key="12">
    <source>
        <dbReference type="WormBase" id="CBG13132"/>
    </source>
</evidence>
<keyword evidence="11" id="KW-1185">Reference proteome</keyword>
<evidence type="ECO:0000256" key="6">
    <source>
        <dbReference type="PROSITE-ProRule" id="PRU00330"/>
    </source>
</evidence>
<accession>A8XH50</accession>